<dbReference type="EMBL" id="JAYMYQ010000007">
    <property type="protein sequence ID" value="KAK7320456.1"/>
    <property type="molecule type" value="Genomic_DNA"/>
</dbReference>
<accession>A0AAN9KPV6</accession>
<comment type="caution">
    <text evidence="2">The sequence shown here is derived from an EMBL/GenBank/DDBJ whole genome shotgun (WGS) entry which is preliminary data.</text>
</comment>
<sequence length="134" mass="13495">MGTGRAAAEEEDVVGGQSAKAPESEGNLLVVATTEVGVYGNVGVIGGVGSCGRERLINSRRRGFDGVKREGKTNNFFSASAAATAPASAPPAIVATTTTVTLAFSTPTSTFGFSVSSGGSSHQSAELPVNEKMQ</sequence>
<evidence type="ECO:0000313" key="3">
    <source>
        <dbReference type="Proteomes" id="UP001367508"/>
    </source>
</evidence>
<reference evidence="2 3" key="1">
    <citation type="submission" date="2024-01" db="EMBL/GenBank/DDBJ databases">
        <title>The genomes of 5 underutilized Papilionoideae crops provide insights into root nodulation and disease resistanc.</title>
        <authorList>
            <person name="Jiang F."/>
        </authorList>
    </citation>
    <scope>NUCLEOTIDE SEQUENCE [LARGE SCALE GENOMIC DNA]</scope>
    <source>
        <strain evidence="2">LVBAO_FW01</strain>
        <tissue evidence="2">Leaves</tissue>
    </source>
</reference>
<name>A0AAN9KPV6_CANGL</name>
<feature type="region of interest" description="Disordered" evidence="1">
    <location>
        <begin position="1"/>
        <end position="24"/>
    </location>
</feature>
<feature type="region of interest" description="Disordered" evidence="1">
    <location>
        <begin position="115"/>
        <end position="134"/>
    </location>
</feature>
<proteinExistence type="predicted"/>
<evidence type="ECO:0000256" key="1">
    <source>
        <dbReference type="SAM" id="MobiDB-lite"/>
    </source>
</evidence>
<gene>
    <name evidence="2" type="ORF">VNO77_29942</name>
</gene>
<dbReference type="Proteomes" id="UP001367508">
    <property type="component" value="Unassembled WGS sequence"/>
</dbReference>
<dbReference type="AlphaFoldDB" id="A0AAN9KPV6"/>
<organism evidence="2 3">
    <name type="scientific">Canavalia gladiata</name>
    <name type="common">Sword bean</name>
    <name type="synonym">Dolichos gladiatus</name>
    <dbReference type="NCBI Taxonomy" id="3824"/>
    <lineage>
        <taxon>Eukaryota</taxon>
        <taxon>Viridiplantae</taxon>
        <taxon>Streptophyta</taxon>
        <taxon>Embryophyta</taxon>
        <taxon>Tracheophyta</taxon>
        <taxon>Spermatophyta</taxon>
        <taxon>Magnoliopsida</taxon>
        <taxon>eudicotyledons</taxon>
        <taxon>Gunneridae</taxon>
        <taxon>Pentapetalae</taxon>
        <taxon>rosids</taxon>
        <taxon>fabids</taxon>
        <taxon>Fabales</taxon>
        <taxon>Fabaceae</taxon>
        <taxon>Papilionoideae</taxon>
        <taxon>50 kb inversion clade</taxon>
        <taxon>NPAAA clade</taxon>
        <taxon>indigoferoid/millettioid clade</taxon>
        <taxon>Phaseoleae</taxon>
        <taxon>Canavalia</taxon>
    </lineage>
</organism>
<protein>
    <submittedName>
        <fullName evidence="2">Uncharacterized protein</fullName>
    </submittedName>
</protein>
<keyword evidence="3" id="KW-1185">Reference proteome</keyword>
<evidence type="ECO:0000313" key="2">
    <source>
        <dbReference type="EMBL" id="KAK7320456.1"/>
    </source>
</evidence>